<dbReference type="Proteomes" id="UP001209878">
    <property type="component" value="Unassembled WGS sequence"/>
</dbReference>
<sequence>MADEENAMVSHPVEENETPSDDEEKKPLEDFVTAEYRKQKEEGQLQPTDQLNEQRIDAFFERAISESRRMSEEVCKSERKMSDLHMELGAETFESWRNEHAAEVLVPVSDHQAEPLF</sequence>
<gene>
    <name evidence="2" type="ORF">NP493_60g01025</name>
</gene>
<protein>
    <submittedName>
        <fullName evidence="2">Uncharacterized protein</fullName>
    </submittedName>
</protein>
<comment type="caution">
    <text evidence="2">The sequence shown here is derived from an EMBL/GenBank/DDBJ whole genome shotgun (WGS) entry which is preliminary data.</text>
</comment>
<keyword evidence="3" id="KW-1185">Reference proteome</keyword>
<evidence type="ECO:0000256" key="1">
    <source>
        <dbReference type="SAM" id="MobiDB-lite"/>
    </source>
</evidence>
<evidence type="ECO:0000313" key="2">
    <source>
        <dbReference type="EMBL" id="KAK2191052.1"/>
    </source>
</evidence>
<reference evidence="2" key="1">
    <citation type="journal article" date="2023" name="Mol. Biol. Evol.">
        <title>Third-Generation Sequencing Reveals the Adaptive Role of the Epigenome in Three Deep-Sea Polychaetes.</title>
        <authorList>
            <person name="Perez M."/>
            <person name="Aroh O."/>
            <person name="Sun Y."/>
            <person name="Lan Y."/>
            <person name="Juniper S.K."/>
            <person name="Young C.R."/>
            <person name="Angers B."/>
            <person name="Qian P.Y."/>
        </authorList>
    </citation>
    <scope>NUCLEOTIDE SEQUENCE</scope>
    <source>
        <strain evidence="2">R07B-5</strain>
    </source>
</reference>
<proteinExistence type="predicted"/>
<feature type="region of interest" description="Disordered" evidence="1">
    <location>
        <begin position="1"/>
        <end position="32"/>
    </location>
</feature>
<feature type="compositionally biased region" description="Basic and acidic residues" evidence="1">
    <location>
        <begin position="23"/>
        <end position="32"/>
    </location>
</feature>
<organism evidence="2 3">
    <name type="scientific">Ridgeia piscesae</name>
    <name type="common">Tubeworm</name>
    <dbReference type="NCBI Taxonomy" id="27915"/>
    <lineage>
        <taxon>Eukaryota</taxon>
        <taxon>Metazoa</taxon>
        <taxon>Spiralia</taxon>
        <taxon>Lophotrochozoa</taxon>
        <taxon>Annelida</taxon>
        <taxon>Polychaeta</taxon>
        <taxon>Sedentaria</taxon>
        <taxon>Canalipalpata</taxon>
        <taxon>Sabellida</taxon>
        <taxon>Siboglinidae</taxon>
        <taxon>Ridgeia</taxon>
    </lineage>
</organism>
<name>A0AAD9UJ13_RIDPI</name>
<accession>A0AAD9UJ13</accession>
<dbReference type="EMBL" id="JAODUO010000061">
    <property type="protein sequence ID" value="KAK2191052.1"/>
    <property type="molecule type" value="Genomic_DNA"/>
</dbReference>
<dbReference type="AlphaFoldDB" id="A0AAD9UJ13"/>
<evidence type="ECO:0000313" key="3">
    <source>
        <dbReference type="Proteomes" id="UP001209878"/>
    </source>
</evidence>